<keyword evidence="1" id="KW-0812">Transmembrane</keyword>
<feature type="transmembrane region" description="Helical" evidence="1">
    <location>
        <begin position="35"/>
        <end position="56"/>
    </location>
</feature>
<protein>
    <submittedName>
        <fullName evidence="2">Uncharacterized protein</fullName>
    </submittedName>
</protein>
<evidence type="ECO:0000313" key="3">
    <source>
        <dbReference type="Proteomes" id="UP000245634"/>
    </source>
</evidence>
<dbReference type="EMBL" id="QGGL01000031">
    <property type="protein sequence ID" value="PWK04979.1"/>
    <property type="molecule type" value="Genomic_DNA"/>
</dbReference>
<comment type="caution">
    <text evidence="2">The sequence shown here is derived from an EMBL/GenBank/DDBJ whole genome shotgun (WGS) entry which is preliminary data.</text>
</comment>
<evidence type="ECO:0000256" key="1">
    <source>
        <dbReference type="SAM" id="Phobius"/>
    </source>
</evidence>
<keyword evidence="1" id="KW-1133">Transmembrane helix</keyword>
<proteinExistence type="predicted"/>
<name>A0A316D2G7_9BACL</name>
<gene>
    <name evidence="2" type="ORF">C7459_1318</name>
</gene>
<dbReference type="Proteomes" id="UP000245634">
    <property type="component" value="Unassembled WGS sequence"/>
</dbReference>
<organism evidence="2 3">
    <name type="scientific">Tumebacillus permanentifrigoris</name>
    <dbReference type="NCBI Taxonomy" id="378543"/>
    <lineage>
        <taxon>Bacteria</taxon>
        <taxon>Bacillati</taxon>
        <taxon>Bacillota</taxon>
        <taxon>Bacilli</taxon>
        <taxon>Bacillales</taxon>
        <taxon>Alicyclobacillaceae</taxon>
        <taxon>Tumebacillus</taxon>
    </lineage>
</organism>
<evidence type="ECO:0000313" key="2">
    <source>
        <dbReference type="EMBL" id="PWK04979.1"/>
    </source>
</evidence>
<reference evidence="2 3" key="1">
    <citation type="submission" date="2018-05" db="EMBL/GenBank/DDBJ databases">
        <title>Genomic Encyclopedia of Type Strains, Phase IV (KMG-IV): sequencing the most valuable type-strain genomes for metagenomic binning, comparative biology and taxonomic classification.</title>
        <authorList>
            <person name="Goeker M."/>
        </authorList>
    </citation>
    <scope>NUCLEOTIDE SEQUENCE [LARGE SCALE GENOMIC DNA]</scope>
    <source>
        <strain evidence="2 3">DSM 18773</strain>
    </source>
</reference>
<keyword evidence="3" id="KW-1185">Reference proteome</keyword>
<sequence>MAVTHAGFPGVGAGIGARTGFPAIPGAGFASGFRFSGWAIAFLVLAFIGYVFYTVWGSVGPLFGGGYGGAGFFW</sequence>
<dbReference type="AlphaFoldDB" id="A0A316D2G7"/>
<accession>A0A316D2G7</accession>
<keyword evidence="1" id="KW-0472">Membrane</keyword>
<dbReference type="RefSeq" id="WP_109691388.1">
    <property type="nucleotide sequence ID" value="NZ_QGGL01000031.1"/>
</dbReference>